<dbReference type="PANTHER" id="PTHR11559">
    <property type="entry name" value="CARBOXYLESTERASE"/>
    <property type="match status" value="1"/>
</dbReference>
<gene>
    <name evidence="4" type="primary">COE10</name>
</gene>
<dbReference type="InterPro" id="IPR002018">
    <property type="entry name" value="CarbesteraseB"/>
</dbReference>
<evidence type="ECO:0000256" key="1">
    <source>
        <dbReference type="ARBA" id="ARBA00023180"/>
    </source>
</evidence>
<dbReference type="Pfam" id="PF00135">
    <property type="entry name" value="COesterase"/>
    <property type="match status" value="1"/>
</dbReference>
<dbReference type="InterPro" id="IPR029058">
    <property type="entry name" value="AB_hydrolase_fold"/>
</dbReference>
<dbReference type="SUPFAM" id="SSF53474">
    <property type="entry name" value="alpha/beta-Hydrolases"/>
    <property type="match status" value="1"/>
</dbReference>
<proteinExistence type="evidence at transcript level"/>
<name>A0A0C5C1L6_CNAME</name>
<dbReference type="GO" id="GO:0106435">
    <property type="term" value="F:carboxylesterase activity"/>
    <property type="evidence" value="ECO:0007669"/>
    <property type="project" value="UniProtKB-EC"/>
</dbReference>
<dbReference type="OrthoDB" id="3200163at2759"/>
<protein>
    <submittedName>
        <fullName evidence="4">COE10 protein</fullName>
        <ecNumber evidence="4">3.1.1.1</ecNumber>
    </submittedName>
</protein>
<evidence type="ECO:0000259" key="3">
    <source>
        <dbReference type="Pfam" id="PF00135"/>
    </source>
</evidence>
<keyword evidence="1" id="KW-0325">Glycoprotein</keyword>
<dbReference type="EMBL" id="KP001156">
    <property type="protein sequence ID" value="AJN91201.1"/>
    <property type="molecule type" value="mRNA"/>
</dbReference>
<reference evidence="4" key="1">
    <citation type="submission" date="2014-10" db="EMBL/GenBank/DDBJ databases">
        <title>Identification of carboxylesterase genes from the rice leaffolder, Cnaphalocrocis medinalis.</title>
        <authorList>
            <person name="Liu S."/>
        </authorList>
    </citation>
    <scope>NUCLEOTIDE SEQUENCE</scope>
    <source>
        <strain evidence="4">HF</strain>
    </source>
</reference>
<keyword evidence="2" id="KW-0732">Signal</keyword>
<keyword evidence="4" id="KW-0378">Hydrolase</keyword>
<organism evidence="4">
    <name type="scientific">Cnaphalocrocis medinalis</name>
    <name type="common">Rice leaffolder moth</name>
    <dbReference type="NCBI Taxonomy" id="437488"/>
    <lineage>
        <taxon>Eukaryota</taxon>
        <taxon>Metazoa</taxon>
        <taxon>Ecdysozoa</taxon>
        <taxon>Arthropoda</taxon>
        <taxon>Hexapoda</taxon>
        <taxon>Insecta</taxon>
        <taxon>Pterygota</taxon>
        <taxon>Neoptera</taxon>
        <taxon>Endopterygota</taxon>
        <taxon>Lepidoptera</taxon>
        <taxon>Glossata</taxon>
        <taxon>Ditrysia</taxon>
        <taxon>Pyraloidea</taxon>
        <taxon>Crambidae</taxon>
        <taxon>Pyraustinae</taxon>
        <taxon>Cnaphalocrocis</taxon>
    </lineage>
</organism>
<accession>A0A0C5C1L6</accession>
<evidence type="ECO:0000313" key="4">
    <source>
        <dbReference type="EMBL" id="AJN91201.1"/>
    </source>
</evidence>
<feature type="domain" description="Carboxylesterase type B" evidence="3">
    <location>
        <begin position="23"/>
        <end position="535"/>
    </location>
</feature>
<sequence length="559" mass="62360">MKSGVALFLVWVALAQGEEPAQERLVNTKQGRVRGYKQPGDDIFVFYGIPYATAPTGQWKFKDPIPAPTWFSTFEAINNTIACPQTKLNNNFTFPMSPQENCLVANIYVPDTTQKKLPVVVYVHGGAYLVGSGTMMEAKNLVRSKKVIVVTFNYRLGLHGFLCLGTHDIPGNAGMKDQIALLRWVNKHIESYGGNPQDVTIAGQSAGSSAVDLLMLSPAAKGLFHKVIPESGASLAPWSIQIDPLENAKYIAKKAGFDNVDDIYALEEFYKTASFDLLKSTSEFLERTDANFLLSPCLERKGSEGPFLTDSPYKILKSGKYPKVPLLYGFADMEGLLHVPVFDTLREKMNANFSDFIPADLKFDSVEEREEVAKKIKKFYFGEKPVSQESILSFINFISDVYFGYSTLKAVQLFVESGHDRVYLYEYNFVDESEPAIPYTDNVRGATHCAQSFAILDGKNFESPDETMISEEYKKVKAVMRELWVNFITTGVPVPPGSSLPAWPATGASGAPHMSLGRTMQLRSGALLEQRVRFWDSIYERHYRTPQPPPAPPTRHTEL</sequence>
<dbReference type="AlphaFoldDB" id="A0A0C5C1L6"/>
<feature type="signal peptide" evidence="2">
    <location>
        <begin position="1"/>
        <end position="17"/>
    </location>
</feature>
<dbReference type="Gene3D" id="3.40.50.1820">
    <property type="entry name" value="alpha/beta hydrolase"/>
    <property type="match status" value="1"/>
</dbReference>
<dbReference type="ESTHER" id="9neop-a0a0c5c1l6">
    <property type="family name" value="Carb_B_Arthropoda"/>
</dbReference>
<feature type="chain" id="PRO_5002187237" evidence="2">
    <location>
        <begin position="18"/>
        <end position="559"/>
    </location>
</feature>
<evidence type="ECO:0000256" key="2">
    <source>
        <dbReference type="SAM" id="SignalP"/>
    </source>
</evidence>
<dbReference type="InterPro" id="IPR050309">
    <property type="entry name" value="Type-B_Carboxylest/Lipase"/>
</dbReference>
<dbReference type="EC" id="3.1.1.1" evidence="4"/>